<evidence type="ECO:0000256" key="2">
    <source>
        <dbReference type="SAM" id="Phobius"/>
    </source>
</evidence>
<dbReference type="VEuPathDB" id="TriTrypDB:ECC02_011735"/>
<feature type="transmembrane region" description="Helical" evidence="2">
    <location>
        <begin position="59"/>
        <end position="80"/>
    </location>
</feature>
<sequence>MVCALRLVFVTVLCGGCALLCDFFLFFLLLPLCVDVLLVCAEGYTQVTGVMAMMMTGRVLLVCALCVLWCGAAVLVSAAGDVVEMESEGSESLPSGRQDGDGRSHRESEDSVQQESETANESLGAGRGKSSERQDGVVSTQPRNSDRTVVETGTEKSKSKEEKGSKEKMENIVTPKQDGKITELTSKPEEDRKTASPPAEGAQTQEETPPGVTPPAQNGSSAGILTATPGKAMVIPEGNSKQSQGGKTPANGLAAEMPSTKKGEAPEAIPSPPTKNEKSEGDSKAKTNAEKPSPEVIVSVQKTEILLDDEEVTSNQRNEGLASTTGNQEGEQSDVHAESTLPSISAASNAANDDADTDTDKGIPNNDSAAGGAATEERHQYENKEERAEEKTPLKSAANTSETLPPGDSDGSTAVSHTTSPLLPLLVVVACAAAAAVVAA</sequence>
<dbReference type="Proteomes" id="UP000583944">
    <property type="component" value="Unassembled WGS sequence"/>
</dbReference>
<keyword evidence="2" id="KW-1133">Transmembrane helix</keyword>
<protein>
    <submittedName>
        <fullName evidence="3">Mucin-associated surface protein (MASP)</fullName>
    </submittedName>
</protein>
<keyword evidence="2" id="KW-0812">Transmembrane</keyword>
<dbReference type="EMBL" id="JABDHM010000300">
    <property type="protein sequence ID" value="KAF5215569.1"/>
    <property type="molecule type" value="Genomic_DNA"/>
</dbReference>
<comment type="caution">
    <text evidence="3">The sequence shown here is derived from an EMBL/GenBank/DDBJ whole genome shotgun (WGS) entry which is preliminary data.</text>
</comment>
<feature type="compositionally biased region" description="Basic and acidic residues" evidence="1">
    <location>
        <begin position="275"/>
        <end position="293"/>
    </location>
</feature>
<name>A0A7J6XM26_TRYCR</name>
<evidence type="ECO:0000313" key="3">
    <source>
        <dbReference type="EMBL" id="KAF5215569.1"/>
    </source>
</evidence>
<feature type="compositionally biased region" description="Polar residues" evidence="1">
    <location>
        <begin position="111"/>
        <end position="121"/>
    </location>
</feature>
<feature type="transmembrane region" description="Helical" evidence="2">
    <location>
        <begin position="422"/>
        <end position="439"/>
    </location>
</feature>
<feature type="compositionally biased region" description="Polar residues" evidence="1">
    <location>
        <begin position="313"/>
        <end position="330"/>
    </location>
</feature>
<dbReference type="AlphaFoldDB" id="A0A7J6XM26"/>
<feature type="compositionally biased region" description="Basic and acidic residues" evidence="1">
    <location>
        <begin position="98"/>
        <end position="109"/>
    </location>
</feature>
<reference evidence="3 4" key="1">
    <citation type="journal article" date="2019" name="Genome Biol. Evol.">
        <title>Nanopore Sequencing Significantly Improves Genome Assembly of the Protozoan Parasite Trypanosoma cruzi.</title>
        <authorList>
            <person name="Diaz-Viraque F."/>
            <person name="Pita S."/>
            <person name="Greif G."/>
            <person name="de Souza R.C.M."/>
            <person name="Iraola G."/>
            <person name="Robello C."/>
        </authorList>
    </citation>
    <scope>NUCLEOTIDE SEQUENCE [LARGE SCALE GENOMIC DNA]</scope>
    <source>
        <strain evidence="3 4">Berenice</strain>
    </source>
</reference>
<dbReference type="VEuPathDB" id="TriTrypDB:BCY84_10319"/>
<feature type="compositionally biased region" description="Basic and acidic residues" evidence="1">
    <location>
        <begin position="144"/>
        <end position="170"/>
    </location>
</feature>
<accession>A0A7J6XM26</accession>
<feature type="compositionally biased region" description="Basic and acidic residues" evidence="1">
    <location>
        <begin position="375"/>
        <end position="393"/>
    </location>
</feature>
<keyword evidence="2" id="KW-0472">Membrane</keyword>
<feature type="compositionally biased region" description="Basic and acidic residues" evidence="1">
    <location>
        <begin position="177"/>
        <end position="194"/>
    </location>
</feature>
<evidence type="ECO:0000313" key="4">
    <source>
        <dbReference type="Proteomes" id="UP000583944"/>
    </source>
</evidence>
<organism evidence="3 4">
    <name type="scientific">Trypanosoma cruzi</name>
    <dbReference type="NCBI Taxonomy" id="5693"/>
    <lineage>
        <taxon>Eukaryota</taxon>
        <taxon>Discoba</taxon>
        <taxon>Euglenozoa</taxon>
        <taxon>Kinetoplastea</taxon>
        <taxon>Metakinetoplastina</taxon>
        <taxon>Trypanosomatida</taxon>
        <taxon>Trypanosomatidae</taxon>
        <taxon>Trypanosoma</taxon>
        <taxon>Schizotrypanum</taxon>
    </lineage>
</organism>
<feature type="region of interest" description="Disordered" evidence="1">
    <location>
        <begin position="86"/>
        <end position="417"/>
    </location>
</feature>
<gene>
    <name evidence="3" type="ORF">ECC02_011735</name>
</gene>
<evidence type="ECO:0000256" key="1">
    <source>
        <dbReference type="SAM" id="MobiDB-lite"/>
    </source>
</evidence>
<proteinExistence type="predicted"/>